<dbReference type="PANTHER" id="PTHR34914:SF1">
    <property type="entry name" value="LYMPHOCYTE EXPANSION MOLECULE"/>
    <property type="match status" value="1"/>
</dbReference>
<proteinExistence type="predicted"/>
<dbReference type="Proteomes" id="UP001432146">
    <property type="component" value="Unassembled WGS sequence"/>
</dbReference>
<organism evidence="1 2">
    <name type="scientific">Tetragonisca angustula</name>
    <dbReference type="NCBI Taxonomy" id="166442"/>
    <lineage>
        <taxon>Eukaryota</taxon>
        <taxon>Metazoa</taxon>
        <taxon>Ecdysozoa</taxon>
        <taxon>Arthropoda</taxon>
        <taxon>Hexapoda</taxon>
        <taxon>Insecta</taxon>
        <taxon>Pterygota</taxon>
        <taxon>Neoptera</taxon>
        <taxon>Endopterygota</taxon>
        <taxon>Hymenoptera</taxon>
        <taxon>Apocrita</taxon>
        <taxon>Aculeata</taxon>
        <taxon>Apoidea</taxon>
        <taxon>Anthophila</taxon>
        <taxon>Apidae</taxon>
        <taxon>Tetragonisca</taxon>
    </lineage>
</organism>
<keyword evidence="2" id="KW-1185">Reference proteome</keyword>
<dbReference type="AlphaFoldDB" id="A0AAW0ZCX0"/>
<dbReference type="Pfam" id="PF07004">
    <property type="entry name" value="SHIPPO-rpt"/>
    <property type="match status" value="2"/>
</dbReference>
<protein>
    <submittedName>
        <fullName evidence="1">Uncharacterized protein</fullName>
    </submittedName>
</protein>
<evidence type="ECO:0000313" key="2">
    <source>
        <dbReference type="Proteomes" id="UP001432146"/>
    </source>
</evidence>
<sequence>MSRGTKTQSYKICRCASKWRRQYLIPRIKKPSPPFGIGSKRDPHIGLHPKFYTSHKESPAVGSYDPMVPKCKPNITNWKRELETEEFSKTMGGKLEKHATQRYLMKTGRGPGIHEIPGWPEIILDKACKTIKRDVGFGTVPLFEPAWPSTTPGPGYTRKCPYYYMDKRRREGHSSLPTFEYDGLRPRFRTVPKPWMLPCNLYDVKDSKSLEACLQKFTGKKGPYDLFTGPRDESTIKGYFATIKLEDRGAWPTSLPGEMGKLLRKSNYYKGRWSTCPRFPKVSGSRMMLKNIALCYKDPNEPGPGHYNPKSPRKPKNMKNYPFDINVQLIWPGPSWDIQPGPGRYKIKDTRTIKGNGWTFVFKSKAPRTHFIVIPTYNAF</sequence>
<comment type="caution">
    <text evidence="1">The sequence shown here is derived from an EMBL/GenBank/DDBJ whole genome shotgun (WGS) entry which is preliminary data.</text>
</comment>
<evidence type="ECO:0000313" key="1">
    <source>
        <dbReference type="EMBL" id="KAK9294731.1"/>
    </source>
</evidence>
<reference evidence="1 2" key="1">
    <citation type="submission" date="2024-05" db="EMBL/GenBank/DDBJ databases">
        <title>The nuclear and mitochondrial genome assemblies of Tetragonisca angustula (Apidae: Meliponini), a tiny yet remarkable pollinator in the Neotropics.</title>
        <authorList>
            <person name="Ferrari R."/>
            <person name="Ricardo P.C."/>
            <person name="Dias F.C."/>
            <person name="Araujo N.S."/>
            <person name="Soares D.O."/>
            <person name="Zhou Q.-S."/>
            <person name="Zhu C.-D."/>
            <person name="Coutinho L."/>
            <person name="Airas M.C."/>
            <person name="Batista T.M."/>
        </authorList>
    </citation>
    <scope>NUCLEOTIDE SEQUENCE [LARGE SCALE GENOMIC DNA]</scope>
    <source>
        <strain evidence="1">ASF017062</strain>
        <tissue evidence="1">Abdomen</tissue>
    </source>
</reference>
<gene>
    <name evidence="1" type="ORF">QLX08_010753</name>
</gene>
<name>A0AAW0ZCX0_9HYME</name>
<dbReference type="InterPro" id="IPR033557">
    <property type="entry name" value="CIMAP2"/>
</dbReference>
<accession>A0AAW0ZCX0</accession>
<dbReference type="PANTHER" id="PTHR34914">
    <property type="entry name" value="LYMPHOCYTE EXPANSION MOLECULE"/>
    <property type="match status" value="1"/>
</dbReference>
<dbReference type="EMBL" id="JAWNGG020000303">
    <property type="protein sequence ID" value="KAK9294731.1"/>
    <property type="molecule type" value="Genomic_DNA"/>
</dbReference>
<dbReference type="InterPro" id="IPR010736">
    <property type="entry name" value="SHIPPO-rpt"/>
</dbReference>